<dbReference type="PANTHER" id="PTHR43355:SF2">
    <property type="entry name" value="FLAVIN REDUCTASE (NADPH)"/>
    <property type="match status" value="1"/>
</dbReference>
<accession>A0AA39X668</accession>
<reference evidence="3" key="1">
    <citation type="submission" date="2023-06" db="EMBL/GenBank/DDBJ databases">
        <title>Multi-omics analyses reveal the molecular pathogenesis toolkit of Lasiodiplodia hormozganensis, a cross-kingdom pathogen.</title>
        <authorList>
            <person name="Felix C."/>
            <person name="Meneses R."/>
            <person name="Goncalves M.F.M."/>
            <person name="Tilleman L."/>
            <person name="Duarte A.S."/>
            <person name="Jorrin-Novo J.V."/>
            <person name="Van De Peer Y."/>
            <person name="Deforce D."/>
            <person name="Van Nieuwerburgh F."/>
            <person name="Esteves A.C."/>
            <person name="Alves A."/>
        </authorList>
    </citation>
    <scope>NUCLEOTIDE SEQUENCE</scope>
    <source>
        <strain evidence="3">CBS 339.90</strain>
    </source>
</reference>
<organism evidence="3 4">
    <name type="scientific">Lasiodiplodia hormozganensis</name>
    <dbReference type="NCBI Taxonomy" id="869390"/>
    <lineage>
        <taxon>Eukaryota</taxon>
        <taxon>Fungi</taxon>
        <taxon>Dikarya</taxon>
        <taxon>Ascomycota</taxon>
        <taxon>Pezizomycotina</taxon>
        <taxon>Dothideomycetes</taxon>
        <taxon>Dothideomycetes incertae sedis</taxon>
        <taxon>Botryosphaeriales</taxon>
        <taxon>Botryosphaeriaceae</taxon>
        <taxon>Lasiodiplodia</taxon>
    </lineage>
</organism>
<dbReference type="InterPro" id="IPR051606">
    <property type="entry name" value="Polyketide_Oxido-like"/>
</dbReference>
<comment type="caution">
    <text evidence="3">The sequence shown here is derived from an EMBL/GenBank/DDBJ whole genome shotgun (WGS) entry which is preliminary data.</text>
</comment>
<dbReference type="InterPro" id="IPR036291">
    <property type="entry name" value="NAD(P)-bd_dom_sf"/>
</dbReference>
<evidence type="ECO:0000313" key="3">
    <source>
        <dbReference type="EMBL" id="KAK0628044.1"/>
    </source>
</evidence>
<evidence type="ECO:0000313" key="4">
    <source>
        <dbReference type="Proteomes" id="UP001175001"/>
    </source>
</evidence>
<proteinExistence type="inferred from homology"/>
<dbReference type="InterPro" id="IPR016040">
    <property type="entry name" value="NAD(P)-bd_dom"/>
</dbReference>
<dbReference type="GO" id="GO:0004074">
    <property type="term" value="F:biliverdin reductase [NAD(P)H] activity"/>
    <property type="evidence" value="ECO:0007669"/>
    <property type="project" value="TreeGrafter"/>
</dbReference>
<evidence type="ECO:0000259" key="2">
    <source>
        <dbReference type="Pfam" id="PF13460"/>
    </source>
</evidence>
<name>A0AA39X668_9PEZI</name>
<dbReference type="GO" id="GO:0042602">
    <property type="term" value="F:riboflavin reductase (NADPH) activity"/>
    <property type="evidence" value="ECO:0007669"/>
    <property type="project" value="TreeGrafter"/>
</dbReference>
<gene>
    <name evidence="3" type="ORF">DIS24_g10838</name>
</gene>
<comment type="similarity">
    <text evidence="1">Belongs to the avfA family.</text>
</comment>
<sequence length="282" mass="30134">MSTAPTTTTTQTIAFLGATGGCTLPVLARALTAGHHCTALARTPAKLRTALILTAGVAADVVDRNLTIVAGSASDAGAMRSLLTVPGTEKTLVDFIISGIGGAPKLQWSLRTPATIDNPHICESAAQGVEEALRGLLAEGYRVRSGRSGAAEQEKPVMITISTTGISRLQRDVPLLFLPLYHWLGKIPHDDKRAMEDRVVAATREGTLRDFVIVRPSLLVDGEAKGRQALRVGWEPATEKSERAPGPAVGYTTTRDDVAAWIWEEAVLNTEKWRGKCVSLTY</sequence>
<dbReference type="PANTHER" id="PTHR43355">
    <property type="entry name" value="FLAVIN REDUCTASE (NADPH)"/>
    <property type="match status" value="1"/>
</dbReference>
<feature type="domain" description="NAD(P)-binding" evidence="2">
    <location>
        <begin position="17"/>
        <end position="264"/>
    </location>
</feature>
<keyword evidence="4" id="KW-1185">Reference proteome</keyword>
<dbReference type="AlphaFoldDB" id="A0AA39X668"/>
<dbReference type="SUPFAM" id="SSF51735">
    <property type="entry name" value="NAD(P)-binding Rossmann-fold domains"/>
    <property type="match status" value="1"/>
</dbReference>
<dbReference type="Proteomes" id="UP001175001">
    <property type="component" value="Unassembled WGS sequence"/>
</dbReference>
<dbReference type="EMBL" id="JAUJDW010000130">
    <property type="protein sequence ID" value="KAK0628044.1"/>
    <property type="molecule type" value="Genomic_DNA"/>
</dbReference>
<evidence type="ECO:0000256" key="1">
    <source>
        <dbReference type="ARBA" id="ARBA00038376"/>
    </source>
</evidence>
<protein>
    <recommendedName>
        <fullName evidence="2">NAD(P)-binding domain-containing protein</fullName>
    </recommendedName>
</protein>
<dbReference type="Pfam" id="PF13460">
    <property type="entry name" value="NAD_binding_10"/>
    <property type="match status" value="1"/>
</dbReference>
<dbReference type="Gene3D" id="3.40.50.720">
    <property type="entry name" value="NAD(P)-binding Rossmann-like Domain"/>
    <property type="match status" value="1"/>
</dbReference>